<dbReference type="FunFam" id="1.25.40.10:FF:000344">
    <property type="entry name" value="Pentatricopeptide repeat-containing protein"/>
    <property type="match status" value="1"/>
</dbReference>
<feature type="repeat" description="PPR" evidence="4">
    <location>
        <begin position="384"/>
        <end position="418"/>
    </location>
</feature>
<dbReference type="SUPFAM" id="SSF48452">
    <property type="entry name" value="TPR-like"/>
    <property type="match status" value="2"/>
</dbReference>
<dbReference type="GO" id="GO:0005739">
    <property type="term" value="C:mitochondrion"/>
    <property type="evidence" value="ECO:0007669"/>
    <property type="project" value="UniProtKB-ARBA"/>
</dbReference>
<name>A0A484NRY5_9ASTE</name>
<evidence type="ECO:0000256" key="2">
    <source>
        <dbReference type="ARBA" id="ARBA00061659"/>
    </source>
</evidence>
<dbReference type="NCBIfam" id="TIGR00756">
    <property type="entry name" value="PPR"/>
    <property type="match status" value="5"/>
</dbReference>
<dbReference type="InterPro" id="IPR019734">
    <property type="entry name" value="TPR_rpt"/>
</dbReference>
<dbReference type="InterPro" id="IPR046848">
    <property type="entry name" value="E_motif"/>
</dbReference>
<dbReference type="GO" id="GO:0009451">
    <property type="term" value="P:RNA modification"/>
    <property type="evidence" value="ECO:0007669"/>
    <property type="project" value="InterPro"/>
</dbReference>
<feature type="repeat" description="PPR" evidence="4">
    <location>
        <begin position="486"/>
        <end position="521"/>
    </location>
</feature>
<dbReference type="PANTHER" id="PTHR24015:SF260">
    <property type="entry name" value="PENTATRICOPEPTIDE REPEAT-CONTAINING PROTEIN"/>
    <property type="match status" value="1"/>
</dbReference>
<dbReference type="OrthoDB" id="185373at2759"/>
<dbReference type="Gene3D" id="1.25.40.10">
    <property type="entry name" value="Tetratricopeptide repeat domain"/>
    <property type="match status" value="6"/>
</dbReference>
<proteinExistence type="inferred from homology"/>
<keyword evidence="1" id="KW-0677">Repeat</keyword>
<dbReference type="Pfam" id="PF01535">
    <property type="entry name" value="PPR"/>
    <property type="match status" value="2"/>
</dbReference>
<sequence length="711" mass="78762">MNPHGIFALLKSLTASRWSSRTTPLQKHGIKILHQKAITMGLQSSIPLSKGLMDLYCSSQDFRSAKLVFLNLKNPLDITLWNGLMAAYTGQSVFTEALELFRRLLLLSPYLKPDGYTYPSVLKACGGLGCGGAVYGRSVHGRVIKTGFLSDVVVASSVVGMYAKGGDFGAATEVFDEIPLRDVACWNTLISSCYHAGEWDKALELFEKMKESGYRPNSVSYTAAISSCARLLDLDRGEKIYEELANDGFALDGFVVSALVDMYGKCGHLEKAEEVFTRIPNKTLVSWNALISGYSLKGDSESCIRLLQRMNGEDMKPSLTTLSSLLSACSRSAQLCHGKFVHAYIIRHRIDTDAFLQCTLIDLYLKCGSVEAAEQVFTTTPKGDVTPWNTMISGFVSSGNYLEALGIYSDMKMAGHIKPDAITFTSVLVACSQLAALEKGREVHKSIVDQKLDSSEIVMGALLDMYAKCGAVNEALGVFHHLPRRDIVSWTSMIVAYGSHGRAVEALHLFDEMLQQPNVKPDKVTFLAVVSACSHAGLVDEGCHYFNLMVNSYGIKPEIEDYSCLLDLLGRSGRLKEAYRILQRSPSMREDVSMLSTLFSACHMHREEEEEGIGEEIAELLIQKGCDDPSTCVVMANMFASRKQWGKVLDIRMKMRELGLRKNPGCSWIEVDKRIHTFFADDQSFPAVEMVYEFLNRINSHIDTHEILTSL</sequence>
<dbReference type="GO" id="GO:0099402">
    <property type="term" value="P:plant organ development"/>
    <property type="evidence" value="ECO:0007669"/>
    <property type="project" value="UniProtKB-ARBA"/>
</dbReference>
<keyword evidence="3" id="KW-0802">TPR repeat</keyword>
<dbReference type="AlphaFoldDB" id="A0A484NRY5"/>
<dbReference type="Proteomes" id="UP000595140">
    <property type="component" value="Unassembled WGS sequence"/>
</dbReference>
<dbReference type="GO" id="GO:0003723">
    <property type="term" value="F:RNA binding"/>
    <property type="evidence" value="ECO:0007669"/>
    <property type="project" value="InterPro"/>
</dbReference>
<dbReference type="FunFam" id="1.25.40.10:FF:000158">
    <property type="entry name" value="pentatricopeptide repeat-containing protein At2g33680"/>
    <property type="match status" value="1"/>
</dbReference>
<dbReference type="Pfam" id="PF20431">
    <property type="entry name" value="E_motif"/>
    <property type="match status" value="1"/>
</dbReference>
<dbReference type="FunFam" id="1.25.40.10:FF:000436">
    <property type="entry name" value="Pentatricopeptide repeat-containing protein At5g39350 family"/>
    <property type="match status" value="1"/>
</dbReference>
<reference evidence="5 6" key="1">
    <citation type="submission" date="2018-04" db="EMBL/GenBank/DDBJ databases">
        <authorList>
            <person name="Vogel A."/>
        </authorList>
    </citation>
    <scope>NUCLEOTIDE SEQUENCE [LARGE SCALE GENOMIC DNA]</scope>
</reference>
<gene>
    <name evidence="5" type="ORF">CCAM_LOCUS44723</name>
</gene>
<evidence type="ECO:0000256" key="4">
    <source>
        <dbReference type="PROSITE-ProRule" id="PRU00708"/>
    </source>
</evidence>
<evidence type="ECO:0000256" key="1">
    <source>
        <dbReference type="ARBA" id="ARBA00022737"/>
    </source>
</evidence>
<dbReference type="InterPro" id="IPR011990">
    <property type="entry name" value="TPR-like_helical_dom_sf"/>
</dbReference>
<dbReference type="InterPro" id="IPR002885">
    <property type="entry name" value="PPR_rpt"/>
</dbReference>
<accession>A0A484NRY5</accession>
<dbReference type="FunFam" id="1.25.40.10:FF:000205">
    <property type="entry name" value="Pentatricopeptide repeat-containing protein, mitochondrial"/>
    <property type="match status" value="1"/>
</dbReference>
<evidence type="ECO:0000313" key="6">
    <source>
        <dbReference type="Proteomes" id="UP000595140"/>
    </source>
</evidence>
<protein>
    <submittedName>
        <fullName evidence="5">Uncharacterized protein</fullName>
    </submittedName>
</protein>
<dbReference type="PROSITE" id="PS50005">
    <property type="entry name" value="TPR"/>
    <property type="match status" value="1"/>
</dbReference>
<feature type="repeat" description="PPR" evidence="4">
    <location>
        <begin position="217"/>
        <end position="251"/>
    </location>
</feature>
<dbReference type="Pfam" id="PF13041">
    <property type="entry name" value="PPR_2"/>
    <property type="match status" value="4"/>
</dbReference>
<organism evidence="5 6">
    <name type="scientific">Cuscuta campestris</name>
    <dbReference type="NCBI Taxonomy" id="132261"/>
    <lineage>
        <taxon>Eukaryota</taxon>
        <taxon>Viridiplantae</taxon>
        <taxon>Streptophyta</taxon>
        <taxon>Embryophyta</taxon>
        <taxon>Tracheophyta</taxon>
        <taxon>Spermatophyta</taxon>
        <taxon>Magnoliopsida</taxon>
        <taxon>eudicotyledons</taxon>
        <taxon>Gunneridae</taxon>
        <taxon>Pentapetalae</taxon>
        <taxon>asterids</taxon>
        <taxon>lamiids</taxon>
        <taxon>Solanales</taxon>
        <taxon>Convolvulaceae</taxon>
        <taxon>Cuscuteae</taxon>
        <taxon>Cuscuta</taxon>
        <taxon>Cuscuta subgen. Grammica</taxon>
        <taxon>Cuscuta sect. Cleistogrammica</taxon>
    </lineage>
</organism>
<evidence type="ECO:0000256" key="3">
    <source>
        <dbReference type="PROSITE-ProRule" id="PRU00339"/>
    </source>
</evidence>
<dbReference type="PROSITE" id="PS51375">
    <property type="entry name" value="PPR"/>
    <property type="match status" value="5"/>
</dbReference>
<dbReference type="InterPro" id="IPR046960">
    <property type="entry name" value="PPR_At4g14850-like_plant"/>
</dbReference>
<feature type="repeat" description="PPR" evidence="4">
    <location>
        <begin position="182"/>
        <end position="216"/>
    </location>
</feature>
<feature type="repeat" description="TPR" evidence="3">
    <location>
        <begin position="78"/>
        <end position="111"/>
    </location>
</feature>
<dbReference type="EMBL" id="OOIL02006841">
    <property type="protein sequence ID" value="VFR02948.1"/>
    <property type="molecule type" value="Genomic_DNA"/>
</dbReference>
<dbReference type="PANTHER" id="PTHR24015">
    <property type="entry name" value="OS07G0578800 PROTEIN-RELATED"/>
    <property type="match status" value="1"/>
</dbReference>
<keyword evidence="6" id="KW-1185">Reference proteome</keyword>
<feature type="repeat" description="PPR" evidence="4">
    <location>
        <begin position="283"/>
        <end position="317"/>
    </location>
</feature>
<evidence type="ECO:0000313" key="5">
    <source>
        <dbReference type="EMBL" id="VFR02948.1"/>
    </source>
</evidence>
<comment type="similarity">
    <text evidence="2">Belongs to the PPR family. PCMP-E subfamily.</text>
</comment>